<keyword evidence="3 6" id="KW-0812">Transmembrane</keyword>
<keyword evidence="2" id="KW-1003">Cell membrane</keyword>
<dbReference type="RefSeq" id="WP_273924743.1">
    <property type="nucleotide sequence ID" value="NZ_JAQSIO010000001.1"/>
</dbReference>
<dbReference type="PANTHER" id="PTHR32322:SF18">
    <property type="entry name" value="S-ADENOSYLMETHIONINE_S-ADENOSYLHOMOCYSTEINE TRANSPORTER"/>
    <property type="match status" value="1"/>
</dbReference>
<evidence type="ECO:0000256" key="4">
    <source>
        <dbReference type="ARBA" id="ARBA00022989"/>
    </source>
</evidence>
<feature type="transmembrane region" description="Helical" evidence="6">
    <location>
        <begin position="131"/>
        <end position="147"/>
    </location>
</feature>
<dbReference type="Proteomes" id="UP001528672">
    <property type="component" value="Unassembled WGS sequence"/>
</dbReference>
<evidence type="ECO:0000313" key="9">
    <source>
        <dbReference type="Proteomes" id="UP001528672"/>
    </source>
</evidence>
<protein>
    <submittedName>
        <fullName evidence="8">DMT family transporter</fullName>
    </submittedName>
</protein>
<dbReference type="EMBL" id="JAQSIO010000001">
    <property type="protein sequence ID" value="MDD0813212.1"/>
    <property type="molecule type" value="Genomic_DNA"/>
</dbReference>
<feature type="transmembrane region" description="Helical" evidence="6">
    <location>
        <begin position="105"/>
        <end position="122"/>
    </location>
</feature>
<dbReference type="InterPro" id="IPR000620">
    <property type="entry name" value="EamA_dom"/>
</dbReference>
<name>A0ABT5MBC7_9BURK</name>
<feature type="transmembrane region" description="Helical" evidence="6">
    <location>
        <begin position="218"/>
        <end position="243"/>
    </location>
</feature>
<feature type="domain" description="EamA" evidence="7">
    <location>
        <begin position="159"/>
        <end position="293"/>
    </location>
</feature>
<accession>A0ABT5MBC7</accession>
<evidence type="ECO:0000313" key="8">
    <source>
        <dbReference type="EMBL" id="MDD0813212.1"/>
    </source>
</evidence>
<feature type="transmembrane region" description="Helical" evidence="6">
    <location>
        <begin position="77"/>
        <end position="99"/>
    </location>
</feature>
<dbReference type="InterPro" id="IPR037185">
    <property type="entry name" value="EmrE-like"/>
</dbReference>
<dbReference type="PANTHER" id="PTHR32322">
    <property type="entry name" value="INNER MEMBRANE TRANSPORTER"/>
    <property type="match status" value="1"/>
</dbReference>
<evidence type="ECO:0000259" key="7">
    <source>
        <dbReference type="Pfam" id="PF00892"/>
    </source>
</evidence>
<evidence type="ECO:0000256" key="3">
    <source>
        <dbReference type="ARBA" id="ARBA00022692"/>
    </source>
</evidence>
<dbReference type="InterPro" id="IPR050638">
    <property type="entry name" value="AA-Vitamin_Transporters"/>
</dbReference>
<sequence length="299" mass="31552">MTVSHGQASTLASVVPLIAVLTLIWGTNWVLFPLAVEEVSVWTFRAICLGGAGLLLLGVAQMRGLSLAVPAPQRRPLVFAALVYLVTWNVGSTYASVLIPSGQAAVLGFSMPIWAALFSWLFDSARPSRRLLLSVVLTGTGIAILAIKARHSYASAPLGFALGIGAGMGWAAGTLMLKRAQITVPPIVSTGWQLVAGALPLTAVALCQGSREWFIPSWSSVLVIGYITLVPMALGNVTWFSIVHRVPANLSGLSTVAVPMLAMVTGSVARQEPLGWPELSAMLCCGLALALALFRPWRV</sequence>
<keyword evidence="4 6" id="KW-1133">Transmembrane helix</keyword>
<comment type="caution">
    <text evidence="8">The sequence shown here is derived from an EMBL/GenBank/DDBJ whole genome shotgun (WGS) entry which is preliminary data.</text>
</comment>
<comment type="subcellular location">
    <subcellularLocation>
        <location evidence="1">Cell membrane</location>
        <topology evidence="1">Multi-pass membrane protein</topology>
    </subcellularLocation>
</comment>
<feature type="transmembrane region" description="Helical" evidence="6">
    <location>
        <begin position="250"/>
        <end position="269"/>
    </location>
</feature>
<feature type="transmembrane region" description="Helical" evidence="6">
    <location>
        <begin position="12"/>
        <end position="36"/>
    </location>
</feature>
<gene>
    <name evidence="8" type="ORF">PSQ39_01070</name>
</gene>
<evidence type="ECO:0000256" key="1">
    <source>
        <dbReference type="ARBA" id="ARBA00004651"/>
    </source>
</evidence>
<feature type="transmembrane region" description="Helical" evidence="6">
    <location>
        <begin position="153"/>
        <end position="175"/>
    </location>
</feature>
<feature type="transmembrane region" description="Helical" evidence="6">
    <location>
        <begin position="275"/>
        <end position="294"/>
    </location>
</feature>
<evidence type="ECO:0000256" key="2">
    <source>
        <dbReference type="ARBA" id="ARBA00022475"/>
    </source>
</evidence>
<organism evidence="8 9">
    <name type="scientific">Curvibacter microcysteis</name>
    <dbReference type="NCBI Taxonomy" id="3026419"/>
    <lineage>
        <taxon>Bacteria</taxon>
        <taxon>Pseudomonadati</taxon>
        <taxon>Pseudomonadota</taxon>
        <taxon>Betaproteobacteria</taxon>
        <taxon>Burkholderiales</taxon>
        <taxon>Comamonadaceae</taxon>
        <taxon>Curvibacter</taxon>
    </lineage>
</organism>
<feature type="transmembrane region" description="Helical" evidence="6">
    <location>
        <begin position="187"/>
        <end position="206"/>
    </location>
</feature>
<evidence type="ECO:0000256" key="5">
    <source>
        <dbReference type="ARBA" id="ARBA00023136"/>
    </source>
</evidence>
<evidence type="ECO:0000256" key="6">
    <source>
        <dbReference type="SAM" id="Phobius"/>
    </source>
</evidence>
<dbReference type="Pfam" id="PF00892">
    <property type="entry name" value="EamA"/>
    <property type="match status" value="2"/>
</dbReference>
<keyword evidence="5 6" id="KW-0472">Membrane</keyword>
<dbReference type="SUPFAM" id="SSF103481">
    <property type="entry name" value="Multidrug resistance efflux transporter EmrE"/>
    <property type="match status" value="2"/>
</dbReference>
<feature type="transmembrane region" description="Helical" evidence="6">
    <location>
        <begin position="42"/>
        <end position="65"/>
    </location>
</feature>
<reference evidence="8 9" key="1">
    <citation type="submission" date="2023-02" db="EMBL/GenBank/DDBJ databases">
        <title>Bacterial whole genome sequence for Curvibacter sp. HBC28.</title>
        <authorList>
            <person name="Le V."/>
            <person name="Ko S.-R."/>
            <person name="Ahn C.-Y."/>
            <person name="Oh H.-M."/>
        </authorList>
    </citation>
    <scope>NUCLEOTIDE SEQUENCE [LARGE SCALE GENOMIC DNA]</scope>
    <source>
        <strain evidence="8 9">HBC28</strain>
    </source>
</reference>
<keyword evidence="9" id="KW-1185">Reference proteome</keyword>
<feature type="domain" description="EamA" evidence="7">
    <location>
        <begin position="16"/>
        <end position="145"/>
    </location>
</feature>
<proteinExistence type="predicted"/>